<evidence type="ECO:0000313" key="3">
    <source>
        <dbReference type="Proteomes" id="UP000198379"/>
    </source>
</evidence>
<dbReference type="Proteomes" id="UP000198379">
    <property type="component" value="Unassembled WGS sequence"/>
</dbReference>
<dbReference type="OrthoDB" id="596910at2"/>
<feature type="domain" description="NAD-dependent epimerase/dehydratase" evidence="1">
    <location>
        <begin position="4"/>
        <end position="227"/>
    </location>
</feature>
<dbReference type="PANTHER" id="PTHR48079">
    <property type="entry name" value="PROTEIN YEEZ"/>
    <property type="match status" value="1"/>
</dbReference>
<sequence>MLMILVTGGTGLVGMHLLLALTQENKPVRATFRSLEKVNEVDAFFAFAKAEKQFKTIDWIEADITDVPSLEPVFKDITHVYHCAALISFDPYDFQKLLKVNVEGTANIVNLCLAHQIQKLCHLSSVSALSKLPNNPITEDNIWDANEANSVYAISKYGAEMEVWRGTQEGLDAIIFNPVIILGEGDYTKGSGTLCDYALKQKRFYPKGSNGFIDVKDVVNLMIQGLHSSITKERYILVGENTSYKDILERMALQFSKKPPKKPLSNSLLKLVITGDWLLGILTRKRKITHISAASIQGEKTYSSEKAKQQLSYTPTPITDTLERIQHHITTKSL</sequence>
<dbReference type="Gene3D" id="3.40.50.720">
    <property type="entry name" value="NAD(P)-binding Rossmann-like Domain"/>
    <property type="match status" value="1"/>
</dbReference>
<dbReference type="InterPro" id="IPR051783">
    <property type="entry name" value="NAD(P)-dependent_oxidoreduct"/>
</dbReference>
<gene>
    <name evidence="2" type="ORF">SAMN06265376_101517</name>
</gene>
<dbReference type="EMBL" id="FZNY01000001">
    <property type="protein sequence ID" value="SNR39421.1"/>
    <property type="molecule type" value="Genomic_DNA"/>
</dbReference>
<evidence type="ECO:0000313" key="2">
    <source>
        <dbReference type="EMBL" id="SNR39421.1"/>
    </source>
</evidence>
<accession>A0A238VZ19</accession>
<dbReference type="PANTHER" id="PTHR48079:SF6">
    <property type="entry name" value="NAD(P)-BINDING DOMAIN-CONTAINING PROTEIN-RELATED"/>
    <property type="match status" value="1"/>
</dbReference>
<dbReference type="AlphaFoldDB" id="A0A238VZ19"/>
<evidence type="ECO:0000259" key="1">
    <source>
        <dbReference type="Pfam" id="PF01370"/>
    </source>
</evidence>
<dbReference type="InterPro" id="IPR036291">
    <property type="entry name" value="NAD(P)-bd_dom_sf"/>
</dbReference>
<proteinExistence type="predicted"/>
<dbReference type="Pfam" id="PF01370">
    <property type="entry name" value="Epimerase"/>
    <property type="match status" value="1"/>
</dbReference>
<protein>
    <submittedName>
        <fullName evidence="2">Nucleoside-diphosphate-sugar epimerase</fullName>
    </submittedName>
</protein>
<reference evidence="2 3" key="1">
    <citation type="submission" date="2017-06" db="EMBL/GenBank/DDBJ databases">
        <authorList>
            <person name="Kim H.J."/>
            <person name="Triplett B.A."/>
        </authorList>
    </citation>
    <scope>NUCLEOTIDE SEQUENCE [LARGE SCALE GENOMIC DNA]</scope>
    <source>
        <strain evidence="2 3">DSM 25597</strain>
    </source>
</reference>
<dbReference type="SUPFAM" id="SSF51735">
    <property type="entry name" value="NAD(P)-binding Rossmann-fold domains"/>
    <property type="match status" value="1"/>
</dbReference>
<dbReference type="GO" id="GO:0005737">
    <property type="term" value="C:cytoplasm"/>
    <property type="evidence" value="ECO:0007669"/>
    <property type="project" value="TreeGrafter"/>
</dbReference>
<keyword evidence="3" id="KW-1185">Reference proteome</keyword>
<name>A0A238VZ19_9FLAO</name>
<organism evidence="2 3">
    <name type="scientific">Dokdonia pacifica</name>
    <dbReference type="NCBI Taxonomy" id="1627892"/>
    <lineage>
        <taxon>Bacteria</taxon>
        <taxon>Pseudomonadati</taxon>
        <taxon>Bacteroidota</taxon>
        <taxon>Flavobacteriia</taxon>
        <taxon>Flavobacteriales</taxon>
        <taxon>Flavobacteriaceae</taxon>
        <taxon>Dokdonia</taxon>
    </lineage>
</organism>
<dbReference type="InterPro" id="IPR001509">
    <property type="entry name" value="Epimerase_deHydtase"/>
</dbReference>
<dbReference type="GO" id="GO:0004029">
    <property type="term" value="F:aldehyde dehydrogenase (NAD+) activity"/>
    <property type="evidence" value="ECO:0007669"/>
    <property type="project" value="TreeGrafter"/>
</dbReference>